<evidence type="ECO:0000256" key="3">
    <source>
        <dbReference type="ARBA" id="ARBA00023163"/>
    </source>
</evidence>
<protein>
    <submittedName>
        <fullName evidence="6">TetR family transcriptional regulator</fullName>
    </submittedName>
</protein>
<dbReference type="SUPFAM" id="SSF46689">
    <property type="entry name" value="Homeodomain-like"/>
    <property type="match status" value="1"/>
</dbReference>
<comment type="caution">
    <text evidence="6">The sequence shown here is derived from an EMBL/GenBank/DDBJ whole genome shotgun (WGS) entry which is preliminary data.</text>
</comment>
<dbReference type="InterPro" id="IPR009057">
    <property type="entry name" value="Homeodomain-like_sf"/>
</dbReference>
<evidence type="ECO:0000256" key="2">
    <source>
        <dbReference type="ARBA" id="ARBA00023125"/>
    </source>
</evidence>
<dbReference type="PANTHER" id="PTHR30055:SF234">
    <property type="entry name" value="HTH-TYPE TRANSCRIPTIONAL REGULATOR BETI"/>
    <property type="match status" value="1"/>
</dbReference>
<dbReference type="AlphaFoldDB" id="W2CB43"/>
<gene>
    <name evidence="6" type="ORF">T229_09075</name>
</gene>
<dbReference type="InterPro" id="IPR001647">
    <property type="entry name" value="HTH_TetR"/>
</dbReference>
<feature type="domain" description="HTH tetR-type" evidence="5">
    <location>
        <begin position="21"/>
        <end position="81"/>
    </location>
</feature>
<dbReference type="Gene3D" id="1.10.357.10">
    <property type="entry name" value="Tetracycline Repressor, domain 2"/>
    <property type="match status" value="1"/>
</dbReference>
<evidence type="ECO:0000259" key="5">
    <source>
        <dbReference type="PROSITE" id="PS50977"/>
    </source>
</evidence>
<evidence type="ECO:0000256" key="4">
    <source>
        <dbReference type="PROSITE-ProRule" id="PRU00335"/>
    </source>
</evidence>
<keyword evidence="2 4" id="KW-0238">DNA-binding</keyword>
<dbReference type="Proteomes" id="UP000018872">
    <property type="component" value="Unassembled WGS sequence"/>
</dbReference>
<keyword evidence="3" id="KW-0804">Transcription</keyword>
<evidence type="ECO:0000313" key="7">
    <source>
        <dbReference type="Proteomes" id="UP000018872"/>
    </source>
</evidence>
<dbReference type="PATRIC" id="fig|1410950.3.peg.1282"/>
<dbReference type="InterPro" id="IPR050109">
    <property type="entry name" value="HTH-type_TetR-like_transc_reg"/>
</dbReference>
<proteinExistence type="predicted"/>
<accession>W2CB43</accession>
<dbReference type="PRINTS" id="PR00455">
    <property type="entry name" value="HTHTETR"/>
</dbReference>
<sequence length="220" mass="25793">MDDIMHRQKGVYRDIMAQSKTQNHASILQAARAEFLERGFQDTSMRTIARLSGVTLSNIYNYFRDKDTLFRAVLQPLLDAFGDLLARHNSDYYLTTDVYSMKSYQEHMLNEFMRLPQHFRAELRLLLFHAAGSSLEHFRDDFCERQTREGIRYIRLMKERYPDRVTGDVSPFFLRTVSSLWLTVMGEIVRHDELSEADIERFLSEYLAFGTAGWKALLGL</sequence>
<feature type="DNA-binding region" description="H-T-H motif" evidence="4">
    <location>
        <begin position="44"/>
        <end position="63"/>
    </location>
</feature>
<dbReference type="PANTHER" id="PTHR30055">
    <property type="entry name" value="HTH-TYPE TRANSCRIPTIONAL REGULATOR RUTR"/>
    <property type="match status" value="1"/>
</dbReference>
<evidence type="ECO:0000256" key="1">
    <source>
        <dbReference type="ARBA" id="ARBA00023015"/>
    </source>
</evidence>
<organism evidence="6 7">
    <name type="scientific">Tannerella sp. oral taxon BU063 isolate Cell 5</name>
    <dbReference type="NCBI Taxonomy" id="1410950"/>
    <lineage>
        <taxon>Bacteria</taxon>
        <taxon>Pseudomonadati</taxon>
        <taxon>Bacteroidota</taxon>
        <taxon>Bacteroidia</taxon>
        <taxon>Bacteroidales</taxon>
        <taxon>Tannerellaceae</taxon>
        <taxon>Tannerella</taxon>
    </lineage>
</organism>
<reference evidence="6 7" key="1">
    <citation type="submission" date="2013-11" db="EMBL/GenBank/DDBJ databases">
        <title>Single cell genomics of uncultured Tannerella BU063 (oral taxon 286).</title>
        <authorList>
            <person name="Beall C.J."/>
            <person name="Campbell A.G."/>
            <person name="Griffen A.L."/>
            <person name="Podar M."/>
            <person name="Leys E.J."/>
        </authorList>
    </citation>
    <scope>NUCLEOTIDE SEQUENCE [LARGE SCALE GENOMIC DNA]</scope>
    <source>
        <strain evidence="6">Cell 5</strain>
    </source>
</reference>
<name>W2CB43_9BACT</name>
<keyword evidence="1" id="KW-0805">Transcription regulation</keyword>
<dbReference type="GO" id="GO:0003700">
    <property type="term" value="F:DNA-binding transcription factor activity"/>
    <property type="evidence" value="ECO:0007669"/>
    <property type="project" value="TreeGrafter"/>
</dbReference>
<dbReference type="EMBL" id="AYYC01000663">
    <property type="protein sequence ID" value="ETK04355.1"/>
    <property type="molecule type" value="Genomic_DNA"/>
</dbReference>
<evidence type="ECO:0000313" key="6">
    <source>
        <dbReference type="EMBL" id="ETK04355.1"/>
    </source>
</evidence>
<dbReference type="Pfam" id="PF00440">
    <property type="entry name" value="TetR_N"/>
    <property type="match status" value="1"/>
</dbReference>
<dbReference type="PROSITE" id="PS50977">
    <property type="entry name" value="HTH_TETR_2"/>
    <property type="match status" value="1"/>
</dbReference>
<dbReference type="GO" id="GO:0000976">
    <property type="term" value="F:transcription cis-regulatory region binding"/>
    <property type="evidence" value="ECO:0007669"/>
    <property type="project" value="TreeGrafter"/>
</dbReference>